<dbReference type="Proteomes" id="UP001310022">
    <property type="component" value="Unassembled WGS sequence"/>
</dbReference>
<dbReference type="Pfam" id="PF04187">
    <property type="entry name" value="Cofac_haem_bdg"/>
    <property type="match status" value="1"/>
</dbReference>
<dbReference type="AlphaFoldDB" id="A0AAN4W2V0"/>
<protein>
    <recommendedName>
        <fullName evidence="1">Haem-binding uptake Tiki superfamily ChaN domain-containing protein</fullName>
    </recommendedName>
</protein>
<feature type="domain" description="Haem-binding uptake Tiki superfamily ChaN" evidence="1">
    <location>
        <begin position="70"/>
        <end position="268"/>
    </location>
</feature>
<reference evidence="2 3" key="1">
    <citation type="submission" date="2021-12" db="EMBL/GenBank/DDBJ databases">
        <title>Genome sequencing of bacteria with rrn-lacking chromosome and rrn-plasmid.</title>
        <authorList>
            <person name="Anda M."/>
            <person name="Iwasaki W."/>
        </authorList>
    </citation>
    <scope>NUCLEOTIDE SEQUENCE [LARGE SCALE GENOMIC DNA]</scope>
    <source>
        <strain evidence="2 3">NBRC 15940</strain>
    </source>
</reference>
<keyword evidence="3" id="KW-1185">Reference proteome</keyword>
<evidence type="ECO:0000313" key="2">
    <source>
        <dbReference type="EMBL" id="GJM63874.1"/>
    </source>
</evidence>
<dbReference type="InterPro" id="IPR007314">
    <property type="entry name" value="Cofac_haem-bd_dom"/>
</dbReference>
<evidence type="ECO:0000313" key="3">
    <source>
        <dbReference type="Proteomes" id="UP001310022"/>
    </source>
</evidence>
<name>A0AAN4W2V0_9BACT</name>
<dbReference type="SUPFAM" id="SSF159501">
    <property type="entry name" value="EreA/ChaN-like"/>
    <property type="match status" value="1"/>
</dbReference>
<dbReference type="CDD" id="cd14727">
    <property type="entry name" value="ChanN-like"/>
    <property type="match status" value="1"/>
</dbReference>
<organism evidence="2 3">
    <name type="scientific">Persicobacter diffluens</name>
    <dbReference type="NCBI Taxonomy" id="981"/>
    <lineage>
        <taxon>Bacteria</taxon>
        <taxon>Pseudomonadati</taxon>
        <taxon>Bacteroidota</taxon>
        <taxon>Cytophagia</taxon>
        <taxon>Cytophagales</taxon>
        <taxon>Persicobacteraceae</taxon>
        <taxon>Persicobacter</taxon>
    </lineage>
</organism>
<sequence>MIINNQKLYIAKNINQAYKLQMKFQTSQRPFIGILFFILYTLANQSFAQPAAYQWFTANGKKTNFKKVLKGSASARVILFGELHTDPISHWMQNHLAQGLYSQNKKLDLGLEMLETDQQLLVTEYMQGLISKKNFSDQARLWGNQSTDYQPIMDWAKENHLEVVATNIPRRYANIVFKQGLDILASLPAQSHALIAPLPIPVDTTLSQYQKMRAMMGGHAGANIIYAQAVKDATMAHNIFQHVQSDRQFLHLHGSYHSDFQQGIPWYLRRIQSDLAIITIATVYQEELDQLEDKHLGQADFILVVPADMTQTNR</sequence>
<proteinExistence type="predicted"/>
<evidence type="ECO:0000259" key="1">
    <source>
        <dbReference type="Pfam" id="PF04187"/>
    </source>
</evidence>
<dbReference type="Gene3D" id="3.40.50.11550">
    <property type="match status" value="2"/>
</dbReference>
<accession>A0AAN4W2V0</accession>
<comment type="caution">
    <text evidence="2">The sequence shown here is derived from an EMBL/GenBank/DDBJ whole genome shotgun (WGS) entry which is preliminary data.</text>
</comment>
<gene>
    <name evidence="2" type="ORF">PEDI_44260</name>
</gene>
<dbReference type="EMBL" id="BQKE01000003">
    <property type="protein sequence ID" value="GJM63874.1"/>
    <property type="molecule type" value="Genomic_DNA"/>
</dbReference>